<dbReference type="InterPro" id="IPR015813">
    <property type="entry name" value="Pyrv/PenolPyrv_kinase-like_dom"/>
</dbReference>
<dbReference type="InterPro" id="IPR040442">
    <property type="entry name" value="Pyrv_kinase-like_dom_sf"/>
</dbReference>
<evidence type="ECO:0000313" key="1">
    <source>
        <dbReference type="EMBL" id="QNP59887.1"/>
    </source>
</evidence>
<dbReference type="InterPro" id="IPR039556">
    <property type="entry name" value="ICL/PEPM"/>
</dbReference>
<accession>A0A7H0HH71</accession>
<name>A0A7H0HH71_9BURK</name>
<dbReference type="AlphaFoldDB" id="A0A7H0HH71"/>
<sequence>MHTPSASQLRKAQAFRDRHYQGDGFIIPNPWDAGSARLLAQTGFEALATTSAGLAFAQGLPDGAVPRDRVLAHLSDIAEATDLPVNADLENGYGDAPEAAAEAIRLAAQAGAVGGSIEDSTGRADQPVYDIGFAAERVRAAAEAARALPIPFMLTARAENFFIGRNDLADTIARLQAYQEAGADVLFAPGLRNAQDIATVVRSVDRPVNVLAGFGGMVLNAQDLFALGVRRVSVGGGLARAAWGAVQRAALEMRARGSFSYLDDAASGAELNAMFRPHAAPRP</sequence>
<dbReference type="Pfam" id="PF13714">
    <property type="entry name" value="PEP_mutase"/>
    <property type="match status" value="1"/>
</dbReference>
<protein>
    <submittedName>
        <fullName evidence="1">Isocitrate lyase/phosphoenolpyruvate mutase family protein</fullName>
    </submittedName>
</protein>
<dbReference type="Gene3D" id="6.10.250.2750">
    <property type="match status" value="1"/>
</dbReference>
<dbReference type="EMBL" id="CP060790">
    <property type="protein sequence ID" value="QNP59887.1"/>
    <property type="molecule type" value="Genomic_DNA"/>
</dbReference>
<dbReference type="GO" id="GO:0016829">
    <property type="term" value="F:lyase activity"/>
    <property type="evidence" value="ECO:0007669"/>
    <property type="project" value="UniProtKB-KW"/>
</dbReference>
<gene>
    <name evidence="1" type="ORF">H9L24_02630</name>
</gene>
<organism evidence="1 2">
    <name type="scientific">Paenacidovorax monticola</name>
    <dbReference type="NCBI Taxonomy" id="1926868"/>
    <lineage>
        <taxon>Bacteria</taxon>
        <taxon>Pseudomonadati</taxon>
        <taxon>Pseudomonadota</taxon>
        <taxon>Betaproteobacteria</taxon>
        <taxon>Burkholderiales</taxon>
        <taxon>Comamonadaceae</taxon>
        <taxon>Paenacidovorax</taxon>
    </lineage>
</organism>
<dbReference type="SUPFAM" id="SSF51621">
    <property type="entry name" value="Phosphoenolpyruvate/pyruvate domain"/>
    <property type="match status" value="1"/>
</dbReference>
<dbReference type="Proteomes" id="UP000516057">
    <property type="component" value="Chromosome"/>
</dbReference>
<reference evidence="1 2" key="1">
    <citation type="submission" date="2020-08" db="EMBL/GenBank/DDBJ databases">
        <title>Genome sequence of Acidovorax monticola KACC 19171T.</title>
        <authorList>
            <person name="Hyun D.-W."/>
            <person name="Bae J.-W."/>
        </authorList>
    </citation>
    <scope>NUCLEOTIDE SEQUENCE [LARGE SCALE GENOMIC DNA]</scope>
    <source>
        <strain evidence="1 2">KACC 19171</strain>
    </source>
</reference>
<keyword evidence="2" id="KW-1185">Reference proteome</keyword>
<dbReference type="Gene3D" id="3.20.20.60">
    <property type="entry name" value="Phosphoenolpyruvate-binding domains"/>
    <property type="match status" value="1"/>
</dbReference>
<keyword evidence="1" id="KW-0670">Pyruvate</keyword>
<evidence type="ECO:0000313" key="2">
    <source>
        <dbReference type="Proteomes" id="UP000516057"/>
    </source>
</evidence>
<dbReference type="PANTHER" id="PTHR42905:SF16">
    <property type="entry name" value="CARBOXYPHOSPHONOENOLPYRUVATE PHOSPHONOMUTASE-LIKE PROTEIN (AFU_ORTHOLOGUE AFUA_5G07230)"/>
    <property type="match status" value="1"/>
</dbReference>
<dbReference type="RefSeq" id="WP_187736868.1">
    <property type="nucleotide sequence ID" value="NZ_CP060790.1"/>
</dbReference>
<proteinExistence type="predicted"/>
<dbReference type="PANTHER" id="PTHR42905">
    <property type="entry name" value="PHOSPHOENOLPYRUVATE CARBOXYLASE"/>
    <property type="match status" value="1"/>
</dbReference>
<dbReference type="CDD" id="cd00377">
    <property type="entry name" value="ICL_PEPM"/>
    <property type="match status" value="1"/>
</dbReference>
<dbReference type="KEGG" id="amon:H9L24_02630"/>
<keyword evidence="1" id="KW-0456">Lyase</keyword>